<gene>
    <name evidence="4" type="primary">LOC109727362</name>
</gene>
<reference evidence="4" key="2">
    <citation type="submission" date="2025-08" db="UniProtKB">
        <authorList>
            <consortium name="RefSeq"/>
        </authorList>
    </citation>
    <scope>IDENTIFICATION</scope>
    <source>
        <tissue evidence="4">Leaf</tissue>
    </source>
</reference>
<dbReference type="Gramene" id="Aco009212.1.mrna1">
    <property type="protein sequence ID" value="Aco009212.1.mrna1"/>
    <property type="gene ID" value="Aco009212.1.path1"/>
</dbReference>
<proteinExistence type="predicted"/>
<dbReference type="Proteomes" id="UP000515123">
    <property type="component" value="Linkage group 22"/>
</dbReference>
<evidence type="ECO:0000313" key="4">
    <source>
        <dbReference type="RefSeq" id="XP_020113050.1"/>
    </source>
</evidence>
<evidence type="ECO:0000256" key="1">
    <source>
        <dbReference type="SAM" id="MobiDB-lite"/>
    </source>
</evidence>
<evidence type="ECO:0000256" key="2">
    <source>
        <dbReference type="SAM" id="Phobius"/>
    </source>
</evidence>
<dbReference type="GO" id="GO:0009706">
    <property type="term" value="C:chloroplast inner membrane"/>
    <property type="evidence" value="ECO:0007669"/>
    <property type="project" value="TreeGrafter"/>
</dbReference>
<reference evidence="3" key="1">
    <citation type="journal article" date="2015" name="Nat. Genet.">
        <title>The pineapple genome and the evolution of CAM photosynthesis.</title>
        <authorList>
            <person name="Ming R."/>
            <person name="VanBuren R."/>
            <person name="Wai C.M."/>
            <person name="Tang H."/>
            <person name="Schatz M.C."/>
            <person name="Bowers J.E."/>
            <person name="Lyons E."/>
            <person name="Wang M.L."/>
            <person name="Chen J."/>
            <person name="Biggers E."/>
            <person name="Zhang J."/>
            <person name="Huang L."/>
            <person name="Zhang L."/>
            <person name="Miao W."/>
            <person name="Zhang J."/>
            <person name="Ye Z."/>
            <person name="Miao C."/>
            <person name="Lin Z."/>
            <person name="Wang H."/>
            <person name="Zhou H."/>
            <person name="Yim W.C."/>
            <person name="Priest H.D."/>
            <person name="Zheng C."/>
            <person name="Woodhouse M."/>
            <person name="Edger P.P."/>
            <person name="Guyot R."/>
            <person name="Guo H.B."/>
            <person name="Guo H."/>
            <person name="Zheng G."/>
            <person name="Singh R."/>
            <person name="Sharma A."/>
            <person name="Min X."/>
            <person name="Zheng Y."/>
            <person name="Lee H."/>
            <person name="Gurtowski J."/>
            <person name="Sedlazeck F.J."/>
            <person name="Harkess A."/>
            <person name="McKain M.R."/>
            <person name="Liao Z."/>
            <person name="Fang J."/>
            <person name="Liu J."/>
            <person name="Zhang X."/>
            <person name="Zhang Q."/>
            <person name="Hu W."/>
            <person name="Qin Y."/>
            <person name="Wang K."/>
            <person name="Chen L.Y."/>
            <person name="Shirley N."/>
            <person name="Lin Y.R."/>
            <person name="Liu L.Y."/>
            <person name="Hernandez A.G."/>
            <person name="Wright C.L."/>
            <person name="Bulone V."/>
            <person name="Tuskan G.A."/>
            <person name="Heath K."/>
            <person name="Zee F."/>
            <person name="Moore P.H."/>
            <person name="Sunkar R."/>
            <person name="Leebens-Mack J.H."/>
            <person name="Mockler T."/>
            <person name="Bennetzen J.L."/>
            <person name="Freeling M."/>
            <person name="Sankoff D."/>
            <person name="Paterson A.H."/>
            <person name="Zhu X."/>
            <person name="Yang X."/>
            <person name="Smith J.A."/>
            <person name="Cushman J.C."/>
            <person name="Paull R.E."/>
            <person name="Yu Q."/>
        </authorList>
    </citation>
    <scope>NUCLEOTIDE SEQUENCE [LARGE SCALE GENOMIC DNA]</scope>
    <source>
        <strain evidence="3">cv. F153</strain>
    </source>
</reference>
<keyword evidence="2" id="KW-0472">Membrane</keyword>
<dbReference type="AlphaFoldDB" id="A0A6P5H5W6"/>
<sequence length="169" mass="18060">MATIANTVVPIADLRLSASSCYSRRQSAHYFVNRSPVIVAFSSTLQRKVKFASPKRVVVQAAYSSDVGKPSNASIFVGGFVLGGVVAGLLGCAYAPQISSALAGADRKDLMRKLPQFIYDEEKALETRKVLHAKIAQLISTIDGVSSKLRTNDGPNGMALQPDEIESAM</sequence>
<dbReference type="PANTHER" id="PTHR34048">
    <property type="entry name" value="LOW-DENSITY RECEPTOR-LIKE PROTEIN"/>
    <property type="match status" value="1"/>
</dbReference>
<evidence type="ECO:0000313" key="3">
    <source>
        <dbReference type="Proteomes" id="UP000515123"/>
    </source>
</evidence>
<dbReference type="RefSeq" id="XP_020113050.1">
    <property type="nucleotide sequence ID" value="XM_020257461.1"/>
</dbReference>
<dbReference type="PANTHER" id="PTHR34048:SF5">
    <property type="entry name" value="INNER MEMBRANE LOCALIZED PROTEIN"/>
    <property type="match status" value="1"/>
</dbReference>
<protein>
    <submittedName>
        <fullName evidence="4">Uncharacterized protein LOC109727362 isoform X1</fullName>
    </submittedName>
</protein>
<dbReference type="GO" id="GO:0009535">
    <property type="term" value="C:chloroplast thylakoid membrane"/>
    <property type="evidence" value="ECO:0007669"/>
    <property type="project" value="TreeGrafter"/>
</dbReference>
<keyword evidence="2" id="KW-0812">Transmembrane</keyword>
<feature type="transmembrane region" description="Helical" evidence="2">
    <location>
        <begin position="73"/>
        <end position="95"/>
    </location>
</feature>
<name>A0A6P5H5W6_ANACO</name>
<keyword evidence="3" id="KW-1185">Reference proteome</keyword>
<organism evidence="3 4">
    <name type="scientific">Ananas comosus</name>
    <name type="common">Pineapple</name>
    <name type="synonym">Ananas ananas</name>
    <dbReference type="NCBI Taxonomy" id="4615"/>
    <lineage>
        <taxon>Eukaryota</taxon>
        <taxon>Viridiplantae</taxon>
        <taxon>Streptophyta</taxon>
        <taxon>Embryophyta</taxon>
        <taxon>Tracheophyta</taxon>
        <taxon>Spermatophyta</taxon>
        <taxon>Magnoliopsida</taxon>
        <taxon>Liliopsida</taxon>
        <taxon>Poales</taxon>
        <taxon>Bromeliaceae</taxon>
        <taxon>Bromelioideae</taxon>
        <taxon>Ananas</taxon>
    </lineage>
</organism>
<accession>A0A6P5H5W6</accession>
<feature type="region of interest" description="Disordered" evidence="1">
    <location>
        <begin position="150"/>
        <end position="169"/>
    </location>
</feature>
<keyword evidence="2" id="KW-1133">Transmembrane helix</keyword>
<dbReference type="InterPro" id="IPR040377">
    <property type="entry name" value="Ssl2009-like"/>
</dbReference>
<dbReference type="GeneID" id="109727362"/>